<comment type="caution">
    <text evidence="1">The sequence shown here is derived from an EMBL/GenBank/DDBJ whole genome shotgun (WGS) entry which is preliminary data.</text>
</comment>
<dbReference type="OrthoDB" id="7190461at2"/>
<proteinExistence type="predicted"/>
<evidence type="ECO:0000313" key="2">
    <source>
        <dbReference type="Proteomes" id="UP000057737"/>
    </source>
</evidence>
<dbReference type="Proteomes" id="UP000057737">
    <property type="component" value="Unassembled WGS sequence"/>
</dbReference>
<gene>
    <name evidence="1" type="ORF">AS156_00735</name>
</gene>
<dbReference type="AlphaFoldDB" id="A0A120FMT4"/>
<accession>A0A120FMT4</accession>
<keyword evidence="2" id="KW-1185">Reference proteome</keyword>
<organism evidence="1 2">
    <name type="scientific">Bradyrhizobium macuxiense</name>
    <dbReference type="NCBI Taxonomy" id="1755647"/>
    <lineage>
        <taxon>Bacteria</taxon>
        <taxon>Pseudomonadati</taxon>
        <taxon>Pseudomonadota</taxon>
        <taxon>Alphaproteobacteria</taxon>
        <taxon>Hyphomicrobiales</taxon>
        <taxon>Nitrobacteraceae</taxon>
        <taxon>Bradyrhizobium</taxon>
    </lineage>
</organism>
<evidence type="ECO:0000313" key="1">
    <source>
        <dbReference type="EMBL" id="KWV54289.1"/>
    </source>
</evidence>
<protein>
    <submittedName>
        <fullName evidence="1">Uncharacterized protein</fullName>
    </submittedName>
</protein>
<dbReference type="RefSeq" id="WP_082747658.1">
    <property type="nucleotide sequence ID" value="NZ_LNCU01000072.1"/>
</dbReference>
<dbReference type="EMBL" id="LNCU01000072">
    <property type="protein sequence ID" value="KWV54289.1"/>
    <property type="molecule type" value="Genomic_DNA"/>
</dbReference>
<sequence length="71" mass="8061">MYKFLVHVRHPTYRLVVKADAPFPSAASESEWRLTRTRGADDVNPEVREAVDRGGYSLFRIGLSLTEIPKS</sequence>
<reference evidence="1 2" key="1">
    <citation type="submission" date="2015-11" db="EMBL/GenBank/DDBJ databases">
        <title>Draft Genome Sequence of the Strain BR 10303 (Bradyrhizobium sp.) isolated from nodules of Centrolobium paraense.</title>
        <authorList>
            <person name="Zelli J.E."/>
            <person name="Simoes-Araujo J.L."/>
            <person name="Barauna A.C."/>
            <person name="Silva K."/>
        </authorList>
    </citation>
    <scope>NUCLEOTIDE SEQUENCE [LARGE SCALE GENOMIC DNA]</scope>
    <source>
        <strain evidence="1 2">BR 10303</strain>
    </source>
</reference>
<name>A0A120FMT4_9BRAD</name>